<feature type="region of interest" description="Disordered" evidence="1">
    <location>
        <begin position="56"/>
        <end position="90"/>
    </location>
</feature>
<dbReference type="AlphaFoldDB" id="A0AAE1RLR7"/>
<sequence length="128" mass="14897">MSQRQRVKRAQPKELRQLLEKSKLALRSRTSVQIEGISCPRTSGQISILKSANPSIFKMKSSNPPTLQVEQKGKERAKENSKPRKENTLRLDGCKSDSKRLLEELTRLRSKNESYRLFIDDERRLMKK</sequence>
<dbReference type="Proteomes" id="UP001291623">
    <property type="component" value="Unassembled WGS sequence"/>
</dbReference>
<name>A0AAE1RLR7_9SOLA</name>
<protein>
    <submittedName>
        <fullName evidence="2">Uncharacterized protein</fullName>
    </submittedName>
</protein>
<gene>
    <name evidence="2" type="ORF">RND71_028605</name>
</gene>
<dbReference type="EMBL" id="JAVYJV010000015">
    <property type="protein sequence ID" value="KAK4353087.1"/>
    <property type="molecule type" value="Genomic_DNA"/>
</dbReference>
<feature type="compositionally biased region" description="Polar residues" evidence="1">
    <location>
        <begin position="56"/>
        <end position="69"/>
    </location>
</feature>
<evidence type="ECO:0000313" key="2">
    <source>
        <dbReference type="EMBL" id="KAK4353087.1"/>
    </source>
</evidence>
<proteinExistence type="predicted"/>
<keyword evidence="3" id="KW-1185">Reference proteome</keyword>
<feature type="compositionally biased region" description="Basic and acidic residues" evidence="1">
    <location>
        <begin position="71"/>
        <end position="90"/>
    </location>
</feature>
<evidence type="ECO:0000313" key="3">
    <source>
        <dbReference type="Proteomes" id="UP001291623"/>
    </source>
</evidence>
<reference evidence="2" key="1">
    <citation type="submission" date="2023-12" db="EMBL/GenBank/DDBJ databases">
        <title>Genome assembly of Anisodus tanguticus.</title>
        <authorList>
            <person name="Wang Y.-J."/>
        </authorList>
    </citation>
    <scope>NUCLEOTIDE SEQUENCE</scope>
    <source>
        <strain evidence="2">KB-2021</strain>
        <tissue evidence="2">Leaf</tissue>
    </source>
</reference>
<accession>A0AAE1RLR7</accession>
<comment type="caution">
    <text evidence="2">The sequence shown here is derived from an EMBL/GenBank/DDBJ whole genome shotgun (WGS) entry which is preliminary data.</text>
</comment>
<evidence type="ECO:0000256" key="1">
    <source>
        <dbReference type="SAM" id="MobiDB-lite"/>
    </source>
</evidence>
<organism evidence="2 3">
    <name type="scientific">Anisodus tanguticus</name>
    <dbReference type="NCBI Taxonomy" id="243964"/>
    <lineage>
        <taxon>Eukaryota</taxon>
        <taxon>Viridiplantae</taxon>
        <taxon>Streptophyta</taxon>
        <taxon>Embryophyta</taxon>
        <taxon>Tracheophyta</taxon>
        <taxon>Spermatophyta</taxon>
        <taxon>Magnoliopsida</taxon>
        <taxon>eudicotyledons</taxon>
        <taxon>Gunneridae</taxon>
        <taxon>Pentapetalae</taxon>
        <taxon>asterids</taxon>
        <taxon>lamiids</taxon>
        <taxon>Solanales</taxon>
        <taxon>Solanaceae</taxon>
        <taxon>Solanoideae</taxon>
        <taxon>Hyoscyameae</taxon>
        <taxon>Anisodus</taxon>
    </lineage>
</organism>